<keyword evidence="9" id="KW-0472">Membrane</keyword>
<comment type="caution">
    <text evidence="12">The sequence shown here is derived from an EMBL/GenBank/DDBJ whole genome shotgun (WGS) entry which is preliminary data.</text>
</comment>
<dbReference type="GO" id="GO:0005524">
    <property type="term" value="F:ATP binding"/>
    <property type="evidence" value="ECO:0007669"/>
    <property type="project" value="UniProtKB-KW"/>
</dbReference>
<keyword evidence="9" id="KW-0812">Transmembrane</keyword>
<dbReference type="SUPFAM" id="SSF55874">
    <property type="entry name" value="ATPase domain of HSP90 chaperone/DNA topoisomerase II/histidine kinase"/>
    <property type="match status" value="1"/>
</dbReference>
<dbReference type="EC" id="2.7.13.3" evidence="2"/>
<evidence type="ECO:0000256" key="7">
    <source>
        <dbReference type="ARBA" id="ARBA00022840"/>
    </source>
</evidence>
<dbReference type="RefSeq" id="WP_203928972.1">
    <property type="nucleotide sequence ID" value="NZ_BOPH01000053.1"/>
</dbReference>
<evidence type="ECO:0000256" key="1">
    <source>
        <dbReference type="ARBA" id="ARBA00000085"/>
    </source>
</evidence>
<evidence type="ECO:0000259" key="10">
    <source>
        <dbReference type="Pfam" id="PF02518"/>
    </source>
</evidence>
<gene>
    <name evidence="12" type="ORF">Voc01_039640</name>
</gene>
<keyword evidence="8" id="KW-0902">Two-component regulatory system</keyword>
<keyword evidence="4" id="KW-0808">Transferase</keyword>
<keyword evidence="3" id="KW-0597">Phosphoprotein</keyword>
<dbReference type="GO" id="GO:0016020">
    <property type="term" value="C:membrane"/>
    <property type="evidence" value="ECO:0007669"/>
    <property type="project" value="InterPro"/>
</dbReference>
<dbReference type="Pfam" id="PF07730">
    <property type="entry name" value="HisKA_3"/>
    <property type="match status" value="1"/>
</dbReference>
<feature type="transmembrane region" description="Helical" evidence="9">
    <location>
        <begin position="56"/>
        <end position="75"/>
    </location>
</feature>
<organism evidence="12 13">
    <name type="scientific">Virgisporangium ochraceum</name>
    <dbReference type="NCBI Taxonomy" id="65505"/>
    <lineage>
        <taxon>Bacteria</taxon>
        <taxon>Bacillati</taxon>
        <taxon>Actinomycetota</taxon>
        <taxon>Actinomycetes</taxon>
        <taxon>Micromonosporales</taxon>
        <taxon>Micromonosporaceae</taxon>
        <taxon>Virgisporangium</taxon>
    </lineage>
</organism>
<keyword evidence="6" id="KW-0418">Kinase</keyword>
<evidence type="ECO:0000259" key="11">
    <source>
        <dbReference type="Pfam" id="PF07730"/>
    </source>
</evidence>
<feature type="domain" description="Signal transduction histidine kinase subgroup 3 dimerisation and phosphoacceptor" evidence="11">
    <location>
        <begin position="153"/>
        <end position="222"/>
    </location>
</feature>
<reference evidence="12" key="1">
    <citation type="submission" date="2021-01" db="EMBL/GenBank/DDBJ databases">
        <title>Whole genome shotgun sequence of Virgisporangium ochraceum NBRC 16418.</title>
        <authorList>
            <person name="Komaki H."/>
            <person name="Tamura T."/>
        </authorList>
    </citation>
    <scope>NUCLEOTIDE SEQUENCE</scope>
    <source>
        <strain evidence="12">NBRC 16418</strain>
    </source>
</reference>
<proteinExistence type="predicted"/>
<evidence type="ECO:0000256" key="9">
    <source>
        <dbReference type="SAM" id="Phobius"/>
    </source>
</evidence>
<feature type="transmembrane region" description="Helical" evidence="9">
    <location>
        <begin position="114"/>
        <end position="134"/>
    </location>
</feature>
<evidence type="ECO:0000313" key="13">
    <source>
        <dbReference type="Proteomes" id="UP000635606"/>
    </source>
</evidence>
<dbReference type="CDD" id="cd16917">
    <property type="entry name" value="HATPase_UhpB-NarQ-NarX-like"/>
    <property type="match status" value="1"/>
</dbReference>
<evidence type="ECO:0000313" key="12">
    <source>
        <dbReference type="EMBL" id="GIJ69047.1"/>
    </source>
</evidence>
<dbReference type="InterPro" id="IPR011712">
    <property type="entry name" value="Sig_transdc_His_kin_sub3_dim/P"/>
</dbReference>
<dbReference type="InterPro" id="IPR050482">
    <property type="entry name" value="Sensor_HK_TwoCompSys"/>
</dbReference>
<dbReference type="GO" id="GO:0046983">
    <property type="term" value="F:protein dimerization activity"/>
    <property type="evidence" value="ECO:0007669"/>
    <property type="project" value="InterPro"/>
</dbReference>
<dbReference type="PANTHER" id="PTHR24421">
    <property type="entry name" value="NITRATE/NITRITE SENSOR PROTEIN NARX-RELATED"/>
    <property type="match status" value="1"/>
</dbReference>
<dbReference type="PANTHER" id="PTHR24421:SF10">
    <property type="entry name" value="NITRATE_NITRITE SENSOR PROTEIN NARQ"/>
    <property type="match status" value="1"/>
</dbReference>
<feature type="transmembrane region" description="Helical" evidence="9">
    <location>
        <begin position="6"/>
        <end position="22"/>
    </location>
</feature>
<dbReference type="GO" id="GO:0000155">
    <property type="term" value="F:phosphorelay sensor kinase activity"/>
    <property type="evidence" value="ECO:0007669"/>
    <property type="project" value="InterPro"/>
</dbReference>
<dbReference type="Proteomes" id="UP000635606">
    <property type="component" value="Unassembled WGS sequence"/>
</dbReference>
<feature type="transmembrane region" description="Helical" evidence="9">
    <location>
        <begin position="29"/>
        <end position="50"/>
    </location>
</feature>
<evidence type="ECO:0000256" key="6">
    <source>
        <dbReference type="ARBA" id="ARBA00022777"/>
    </source>
</evidence>
<dbReference type="InterPro" id="IPR003594">
    <property type="entry name" value="HATPase_dom"/>
</dbReference>
<comment type="catalytic activity">
    <reaction evidence="1">
        <text>ATP + protein L-histidine = ADP + protein N-phospho-L-histidine.</text>
        <dbReference type="EC" id="2.7.13.3"/>
    </reaction>
</comment>
<dbReference type="AlphaFoldDB" id="A0A8J3ZRV2"/>
<sequence>MPAPVFAVPALLGAAALAVLAVRRYRSAFLGPVTLAVAAVTLGATGYWVANPDPSGRSASELLLTAELMVLVALVCRWSSPAWAAAVAPVGVAAGGSLIVPITNDPPTWGWEAVVEIAFWSLAGLVGAASGLYLRGLDRRRAAAVTAAQREQRVQLAADLHDYVAHDVSAMVVQAQAARVLLGERAAEEAPELAAVLDRIEADGTRALSSMQRSIRVLREPDTDTAVREPLPGIADIPALVRRYADAGDGHVRLTMAPDVEAEARDEVGNALYRVVLEALTNVRKHAGVGAEVAVDLAAGAHAVTVTVDNTTTRRPPAAWSGNGLGLIGLRERVESFGGTFAAGPTGDGWRVRAQVPR</sequence>
<name>A0A8J3ZRV2_9ACTN</name>
<evidence type="ECO:0000256" key="2">
    <source>
        <dbReference type="ARBA" id="ARBA00012438"/>
    </source>
</evidence>
<keyword evidence="13" id="KW-1185">Reference proteome</keyword>
<dbReference type="InterPro" id="IPR036890">
    <property type="entry name" value="HATPase_C_sf"/>
</dbReference>
<evidence type="ECO:0000256" key="4">
    <source>
        <dbReference type="ARBA" id="ARBA00022679"/>
    </source>
</evidence>
<keyword evidence="9" id="KW-1133">Transmembrane helix</keyword>
<dbReference type="Gene3D" id="1.20.5.1930">
    <property type="match status" value="1"/>
</dbReference>
<evidence type="ECO:0000256" key="5">
    <source>
        <dbReference type="ARBA" id="ARBA00022741"/>
    </source>
</evidence>
<evidence type="ECO:0000256" key="8">
    <source>
        <dbReference type="ARBA" id="ARBA00023012"/>
    </source>
</evidence>
<keyword evidence="7" id="KW-0067">ATP-binding</keyword>
<dbReference type="EMBL" id="BOPH01000053">
    <property type="protein sequence ID" value="GIJ69047.1"/>
    <property type="molecule type" value="Genomic_DNA"/>
</dbReference>
<dbReference type="Gene3D" id="3.30.565.10">
    <property type="entry name" value="Histidine kinase-like ATPase, C-terminal domain"/>
    <property type="match status" value="1"/>
</dbReference>
<accession>A0A8J3ZRV2</accession>
<feature type="domain" description="Histidine kinase/HSP90-like ATPase" evidence="10">
    <location>
        <begin position="270"/>
        <end position="357"/>
    </location>
</feature>
<evidence type="ECO:0000256" key="3">
    <source>
        <dbReference type="ARBA" id="ARBA00022553"/>
    </source>
</evidence>
<dbReference type="Pfam" id="PF02518">
    <property type="entry name" value="HATPase_c"/>
    <property type="match status" value="1"/>
</dbReference>
<keyword evidence="5" id="KW-0547">Nucleotide-binding</keyword>
<feature type="transmembrane region" description="Helical" evidence="9">
    <location>
        <begin position="82"/>
        <end position="102"/>
    </location>
</feature>
<protein>
    <recommendedName>
        <fullName evidence="2">histidine kinase</fullName>
        <ecNumber evidence="2">2.7.13.3</ecNumber>
    </recommendedName>
</protein>